<evidence type="ECO:0000313" key="1">
    <source>
        <dbReference type="EMBL" id="MFC5918717.1"/>
    </source>
</evidence>
<organism evidence="1 2">
    <name type="scientific">Streptomyces pulveraceus</name>
    <dbReference type="NCBI Taxonomy" id="68258"/>
    <lineage>
        <taxon>Bacteria</taxon>
        <taxon>Bacillati</taxon>
        <taxon>Actinomycetota</taxon>
        <taxon>Actinomycetes</taxon>
        <taxon>Kitasatosporales</taxon>
        <taxon>Streptomycetaceae</taxon>
        <taxon>Streptomyces</taxon>
    </lineage>
</organism>
<comment type="caution">
    <text evidence="1">The sequence shown here is derived from an EMBL/GenBank/DDBJ whole genome shotgun (WGS) entry which is preliminary data.</text>
</comment>
<sequence length="166" mass="19251">MTLSAAFSVCDNEQFAPVAIVRGLPDGASNRVRDGHETTAGRSASWVSWEEVKRIDWDEESAFPDAYIREYRRDPQGKWQFYRRNYRVPQKFIDLCGQPARIAARAREHFPEGSQWVDGDQMFRVERLSRRDAVPDDEWGPVWSVMGTLVDLHGSEDVRLTVWFDD</sequence>
<name>A0ABW1GYP7_9ACTN</name>
<reference evidence="2" key="1">
    <citation type="journal article" date="2019" name="Int. J. Syst. Evol. Microbiol.">
        <title>The Global Catalogue of Microorganisms (GCM) 10K type strain sequencing project: providing services to taxonomists for standard genome sequencing and annotation.</title>
        <authorList>
            <consortium name="The Broad Institute Genomics Platform"/>
            <consortium name="The Broad Institute Genome Sequencing Center for Infectious Disease"/>
            <person name="Wu L."/>
            <person name="Ma J."/>
        </authorList>
    </citation>
    <scope>NUCLEOTIDE SEQUENCE [LARGE SCALE GENOMIC DNA]</scope>
    <source>
        <strain evidence="2">JCM 4147</strain>
    </source>
</reference>
<proteinExistence type="predicted"/>
<protein>
    <submittedName>
        <fullName evidence="1">Uncharacterized protein</fullName>
    </submittedName>
</protein>
<gene>
    <name evidence="1" type="ORF">ACFP1B_35595</name>
</gene>
<dbReference type="Proteomes" id="UP001596200">
    <property type="component" value="Unassembled WGS sequence"/>
</dbReference>
<accession>A0ABW1GYP7</accession>
<dbReference type="EMBL" id="JBHSPU010000044">
    <property type="protein sequence ID" value="MFC5918717.1"/>
    <property type="molecule type" value="Genomic_DNA"/>
</dbReference>
<evidence type="ECO:0000313" key="2">
    <source>
        <dbReference type="Proteomes" id="UP001596200"/>
    </source>
</evidence>
<keyword evidence="2" id="KW-1185">Reference proteome</keyword>
<dbReference type="RefSeq" id="WP_344517722.1">
    <property type="nucleotide sequence ID" value="NZ_BAAATU010000077.1"/>
</dbReference>